<reference evidence="2" key="1">
    <citation type="submission" date="2022-10" db="EMBL/GenBank/DDBJ databases">
        <title>Comparative genomic analysis of Cohnella hashimotonis sp. nov., isolated from the International Space Station.</title>
        <authorList>
            <person name="Simpson A."/>
            <person name="Venkateswaran K."/>
        </authorList>
    </citation>
    <scope>NUCLEOTIDE SEQUENCE</scope>
    <source>
        <strain evidence="2">DSM 28161</strain>
    </source>
</reference>
<keyword evidence="3" id="KW-1185">Reference proteome</keyword>
<proteinExistence type="predicted"/>
<evidence type="ECO:0000313" key="3">
    <source>
        <dbReference type="Proteomes" id="UP001153404"/>
    </source>
</evidence>
<protein>
    <recommendedName>
        <fullName evidence="4">DUF3786 domain-containing protein</fullName>
    </recommendedName>
</protein>
<sequence length="216" mass="24188">MTTDNELKEEQKGPDAQTAGADKTEAEKAQELIAAVHYNGMTALKMEFGDEQVEGQVMNHEAYGPIFTYMVKSAEGKPYVSGFFLREMIAGFQTKQDPSQWMSSFFVDLMKSPEGRLLPMPPQSEDEAKALIDKIIVPHCVKSVREEFAPEPVHADLELHEEHGPVVEAGFPSITEGNNVCAMPLHFLMAHYLLNRDPADLLIQGLYRIREEHGLD</sequence>
<dbReference type="AlphaFoldDB" id="A0A9X4KY16"/>
<evidence type="ECO:0008006" key="4">
    <source>
        <dbReference type="Google" id="ProtNLM"/>
    </source>
</evidence>
<dbReference type="RefSeq" id="WP_277535945.1">
    <property type="nucleotide sequence ID" value="NZ_JAPDIA010000008.1"/>
</dbReference>
<gene>
    <name evidence="2" type="ORF">OMP40_26995</name>
</gene>
<organism evidence="2 3">
    <name type="scientific">Cohnella rhizosphaerae</name>
    <dbReference type="NCBI Taxonomy" id="1457232"/>
    <lineage>
        <taxon>Bacteria</taxon>
        <taxon>Bacillati</taxon>
        <taxon>Bacillota</taxon>
        <taxon>Bacilli</taxon>
        <taxon>Bacillales</taxon>
        <taxon>Paenibacillaceae</taxon>
        <taxon>Cohnella</taxon>
    </lineage>
</organism>
<evidence type="ECO:0000313" key="2">
    <source>
        <dbReference type="EMBL" id="MDG0812573.1"/>
    </source>
</evidence>
<dbReference type="Proteomes" id="UP001153404">
    <property type="component" value="Unassembled WGS sequence"/>
</dbReference>
<evidence type="ECO:0000256" key="1">
    <source>
        <dbReference type="SAM" id="MobiDB-lite"/>
    </source>
</evidence>
<feature type="compositionally biased region" description="Basic and acidic residues" evidence="1">
    <location>
        <begin position="1"/>
        <end position="13"/>
    </location>
</feature>
<name>A0A9X4KY16_9BACL</name>
<dbReference type="EMBL" id="JAPDIA010000008">
    <property type="protein sequence ID" value="MDG0812573.1"/>
    <property type="molecule type" value="Genomic_DNA"/>
</dbReference>
<feature type="region of interest" description="Disordered" evidence="1">
    <location>
        <begin position="1"/>
        <end position="26"/>
    </location>
</feature>
<accession>A0A9X4KY16</accession>
<comment type="caution">
    <text evidence="2">The sequence shown here is derived from an EMBL/GenBank/DDBJ whole genome shotgun (WGS) entry which is preliminary data.</text>
</comment>